<dbReference type="EMBL" id="NCKV01000787">
    <property type="protein sequence ID" value="RWS29741.1"/>
    <property type="molecule type" value="Genomic_DNA"/>
</dbReference>
<dbReference type="AlphaFoldDB" id="A0A443SQC5"/>
<evidence type="ECO:0000313" key="2">
    <source>
        <dbReference type="EMBL" id="RWS29741.1"/>
    </source>
</evidence>
<gene>
    <name evidence="2" type="ORF">B4U80_08998</name>
</gene>
<name>A0A443SQC5_9ACAR</name>
<evidence type="ECO:0000313" key="3">
    <source>
        <dbReference type="Proteomes" id="UP000288716"/>
    </source>
</evidence>
<feature type="compositionally biased region" description="Polar residues" evidence="1">
    <location>
        <begin position="455"/>
        <end position="489"/>
    </location>
</feature>
<accession>A0A443SQC5</accession>
<organism evidence="2 3">
    <name type="scientific">Leptotrombidium deliense</name>
    <dbReference type="NCBI Taxonomy" id="299467"/>
    <lineage>
        <taxon>Eukaryota</taxon>
        <taxon>Metazoa</taxon>
        <taxon>Ecdysozoa</taxon>
        <taxon>Arthropoda</taxon>
        <taxon>Chelicerata</taxon>
        <taxon>Arachnida</taxon>
        <taxon>Acari</taxon>
        <taxon>Acariformes</taxon>
        <taxon>Trombidiformes</taxon>
        <taxon>Prostigmata</taxon>
        <taxon>Anystina</taxon>
        <taxon>Parasitengona</taxon>
        <taxon>Trombiculoidea</taxon>
        <taxon>Trombiculidae</taxon>
        <taxon>Leptotrombidium</taxon>
    </lineage>
</organism>
<dbReference type="OrthoDB" id="6516225at2759"/>
<sequence length="705" mass="80873">LQYLARLWHLYGTKPQIQILDKMMRRIQQVGRLQHFCATPLLFTSQWRQKVSLVRDHTLEPVTNDAKFMYFDENRSRHSSGNSCKGATESIATSRSRRLSGQPTNTNSFSVKMRNSFDDGWHIAVCTHYIQEYVQYLQTLGFVAVQLKNIQHTSSRSRSKDESDANTVNENGTGGSFYQKLGSRTGLSTNFLYKSLMGGLLVFEVGVVEPYVYSYLYSLEGKRLQSATMNSKIPLSQFVCSFLDEIDKVKVTMHLHSFTYDYHLRTIHSYISGRQLIFKQGYHLISFLEDFMKYYQKAPNFARNQIHAGELKMQNMNITADQLYNYITSHNEVYGMNVFRVVSFLNDQEVNQSTSPEYVLIQLSSQSVPYRDHLDARQLDNFDIALLICQNKNHCEPEKNSICLKYFVLLTSQREVYPKLCTSGIGAKLGCVRPIRLGTSLPPSRNPSRKNSSNTEPTNDVPNSNSFSSQSTKETSLNTSFSSNEPTLKHSSSKTLLNVKTIKSGMCDEDVCYLGYFSSHEEMMLQLLKEKADSAHQQLGEILSQAAVHCRRDHFWKSLNQDNVQLTYTQFNELLSLVVVKKITDFDSNLLSYSTLQFSFYQNVAKTLNSKYGVTNHKQFYSPDGKVIQHIYFNKASEGFMLLALDSEKQTAEAGLVFKECLMDIKAEDYASYDVQLIKDYLSACVHNKTNQQNKSKRFFFWKKS</sequence>
<dbReference type="STRING" id="299467.A0A443SQC5"/>
<feature type="non-terminal residue" evidence="2">
    <location>
        <position position="1"/>
    </location>
</feature>
<dbReference type="PANTHER" id="PTHR14918">
    <property type="entry name" value="KICSTOR COMPLEX PROTEIN SZT2"/>
    <property type="match status" value="1"/>
</dbReference>
<reference evidence="2 3" key="1">
    <citation type="journal article" date="2018" name="Gigascience">
        <title>Genomes of trombidid mites reveal novel predicted allergens and laterally-transferred genes associated with secondary metabolism.</title>
        <authorList>
            <person name="Dong X."/>
            <person name="Chaisiri K."/>
            <person name="Xia D."/>
            <person name="Armstrong S.D."/>
            <person name="Fang Y."/>
            <person name="Donnelly M.J."/>
            <person name="Kadowaki T."/>
            <person name="McGarry J.W."/>
            <person name="Darby A.C."/>
            <person name="Makepeace B.L."/>
        </authorList>
    </citation>
    <scope>NUCLEOTIDE SEQUENCE [LARGE SCALE GENOMIC DNA]</scope>
    <source>
        <strain evidence="2">UoL-UT</strain>
    </source>
</reference>
<dbReference type="GO" id="GO:0005777">
    <property type="term" value="C:peroxisome"/>
    <property type="evidence" value="ECO:0007669"/>
    <property type="project" value="InterPro"/>
</dbReference>
<feature type="compositionally biased region" description="Polar residues" evidence="1">
    <location>
        <begin position="79"/>
        <end position="105"/>
    </location>
</feature>
<comment type="caution">
    <text evidence="2">The sequence shown here is derived from an EMBL/GenBank/DDBJ whole genome shotgun (WGS) entry which is preliminary data.</text>
</comment>
<dbReference type="Proteomes" id="UP000288716">
    <property type="component" value="Unassembled WGS sequence"/>
</dbReference>
<keyword evidence="3" id="KW-1185">Reference proteome</keyword>
<feature type="region of interest" description="Disordered" evidence="1">
    <location>
        <begin position="438"/>
        <end position="489"/>
    </location>
</feature>
<evidence type="ECO:0000256" key="1">
    <source>
        <dbReference type="SAM" id="MobiDB-lite"/>
    </source>
</evidence>
<dbReference type="InterPro" id="IPR033228">
    <property type="entry name" value="SZT2"/>
</dbReference>
<proteinExistence type="predicted"/>
<protein>
    <submittedName>
        <fullName evidence="2">Protein SZT2-like protein</fullName>
    </submittedName>
</protein>
<feature type="region of interest" description="Disordered" evidence="1">
    <location>
        <begin position="75"/>
        <end position="105"/>
    </location>
</feature>
<dbReference type="PANTHER" id="PTHR14918:SF3">
    <property type="entry name" value="KICSTOR COMPLEX PROTEIN SZT2"/>
    <property type="match status" value="1"/>
</dbReference>
<dbReference type="VEuPathDB" id="VectorBase:LDEU002299"/>